<reference evidence="3" key="1">
    <citation type="submission" date="2016-10" db="EMBL/GenBank/DDBJ databases">
        <authorList>
            <person name="Varghese N."/>
            <person name="Submissions S."/>
        </authorList>
    </citation>
    <scope>NUCLEOTIDE SEQUENCE [LARGE SCALE GENOMIC DNA]</scope>
    <source>
        <strain evidence="3">DSM 44771</strain>
    </source>
</reference>
<feature type="transmembrane region" description="Helical" evidence="1">
    <location>
        <begin position="174"/>
        <end position="193"/>
    </location>
</feature>
<gene>
    <name evidence="2" type="ORF">SAMN05660874_02991</name>
</gene>
<sequence length="232" mass="24234">MADDFERTTSRWGRWTMSAGLVISLAGPVYLMFGAGLWPGFGLVAQAWLAVAAVFGVIWFVEPISYYPMLGPAATYQAFMIGNIANKLLPSAVAAQQAIGAKQGTRKAEIAAVVAITGAAAVHLASLLVFVGLLGTWLVSVLPPGVQEVFGYVVPAIFGPVLVQSAMTARHLRTVVIAVACGLIGVFVLVPLAPATSTFAMALCVLAAVALCLVFRPKAEVSETEERAEVSA</sequence>
<proteinExistence type="predicted"/>
<dbReference type="STRING" id="95161.SAMN05660874_02991"/>
<keyword evidence="1" id="KW-0472">Membrane</keyword>
<protein>
    <submittedName>
        <fullName evidence="2">Uncharacterized protein</fullName>
    </submittedName>
</protein>
<keyword evidence="3" id="KW-1185">Reference proteome</keyword>
<accession>A0A1I6S8T3</accession>
<evidence type="ECO:0000313" key="2">
    <source>
        <dbReference type="EMBL" id="SFS73304.1"/>
    </source>
</evidence>
<feature type="transmembrane region" description="Helical" evidence="1">
    <location>
        <begin position="37"/>
        <end position="61"/>
    </location>
</feature>
<dbReference type="AlphaFoldDB" id="A0A1I6S8T3"/>
<dbReference type="RefSeq" id="WP_093417769.1">
    <property type="nucleotide sequence ID" value="NZ_FOZX01000004.1"/>
</dbReference>
<name>A0A1I6S8T3_9PSEU</name>
<keyword evidence="1" id="KW-0812">Transmembrane</keyword>
<feature type="transmembrane region" description="Helical" evidence="1">
    <location>
        <begin position="149"/>
        <end position="167"/>
    </location>
</feature>
<evidence type="ECO:0000313" key="3">
    <source>
        <dbReference type="Proteomes" id="UP000198852"/>
    </source>
</evidence>
<dbReference type="EMBL" id="FOZX01000004">
    <property type="protein sequence ID" value="SFS73304.1"/>
    <property type="molecule type" value="Genomic_DNA"/>
</dbReference>
<organism evidence="2 3">
    <name type="scientific">Saccharopolyspora flava</name>
    <dbReference type="NCBI Taxonomy" id="95161"/>
    <lineage>
        <taxon>Bacteria</taxon>
        <taxon>Bacillati</taxon>
        <taxon>Actinomycetota</taxon>
        <taxon>Actinomycetes</taxon>
        <taxon>Pseudonocardiales</taxon>
        <taxon>Pseudonocardiaceae</taxon>
        <taxon>Saccharopolyspora</taxon>
    </lineage>
</organism>
<feature type="transmembrane region" description="Helical" evidence="1">
    <location>
        <begin position="110"/>
        <end position="137"/>
    </location>
</feature>
<keyword evidence="1" id="KW-1133">Transmembrane helix</keyword>
<evidence type="ECO:0000256" key="1">
    <source>
        <dbReference type="SAM" id="Phobius"/>
    </source>
</evidence>
<dbReference type="Proteomes" id="UP000198852">
    <property type="component" value="Unassembled WGS sequence"/>
</dbReference>
<dbReference type="OrthoDB" id="2052735at2"/>
<feature type="transmembrane region" description="Helical" evidence="1">
    <location>
        <begin position="199"/>
        <end position="215"/>
    </location>
</feature>